<dbReference type="InterPro" id="IPR051167">
    <property type="entry name" value="Prolyl_oligopep/macrocyclase"/>
</dbReference>
<dbReference type="PANTHER" id="PTHR42881">
    <property type="entry name" value="PROLYL ENDOPEPTIDASE"/>
    <property type="match status" value="1"/>
</dbReference>
<evidence type="ECO:0000256" key="4">
    <source>
        <dbReference type="ARBA" id="ARBA00022670"/>
    </source>
</evidence>
<dbReference type="Gene3D" id="2.130.10.120">
    <property type="entry name" value="Prolyl oligopeptidase, N-terminal domain"/>
    <property type="match status" value="1"/>
</dbReference>
<name>A0AAE3LN40_9BACI</name>
<dbReference type="InterPro" id="IPR023302">
    <property type="entry name" value="Pept_S9A_N"/>
</dbReference>
<dbReference type="GO" id="GO:0005829">
    <property type="term" value="C:cytosol"/>
    <property type="evidence" value="ECO:0007669"/>
    <property type="project" value="TreeGrafter"/>
</dbReference>
<feature type="domain" description="Peptidase S9A N-terminal" evidence="8">
    <location>
        <begin position="6"/>
        <end position="401"/>
    </location>
</feature>
<keyword evidence="6" id="KW-0720">Serine protease</keyword>
<dbReference type="EMBL" id="JAOUSF010000003">
    <property type="protein sequence ID" value="MCU9613556.1"/>
    <property type="molecule type" value="Genomic_DNA"/>
</dbReference>
<evidence type="ECO:0000256" key="2">
    <source>
        <dbReference type="ARBA" id="ARBA00005228"/>
    </source>
</evidence>
<evidence type="ECO:0000256" key="6">
    <source>
        <dbReference type="ARBA" id="ARBA00022825"/>
    </source>
</evidence>
<dbReference type="PRINTS" id="PR00862">
    <property type="entry name" value="PROLIGOPTASE"/>
</dbReference>
<keyword evidence="5" id="KW-0378">Hydrolase</keyword>
<keyword evidence="10" id="KW-1185">Reference proteome</keyword>
<evidence type="ECO:0000313" key="10">
    <source>
        <dbReference type="Proteomes" id="UP001209318"/>
    </source>
</evidence>
<dbReference type="PROSITE" id="PS00708">
    <property type="entry name" value="PRO_ENDOPEP_SER"/>
    <property type="match status" value="1"/>
</dbReference>
<dbReference type="SUPFAM" id="SSF50993">
    <property type="entry name" value="Peptidase/esterase 'gauge' domain"/>
    <property type="match status" value="1"/>
</dbReference>
<comment type="similarity">
    <text evidence="2">Belongs to the peptidase S9A family.</text>
</comment>
<dbReference type="PANTHER" id="PTHR42881:SF2">
    <property type="entry name" value="PROLYL ENDOPEPTIDASE"/>
    <property type="match status" value="1"/>
</dbReference>
<protein>
    <recommendedName>
        <fullName evidence="3">prolyl oligopeptidase</fullName>
        <ecNumber evidence="3">3.4.21.26</ecNumber>
    </recommendedName>
</protein>
<dbReference type="Pfam" id="PF00326">
    <property type="entry name" value="Peptidase_S9"/>
    <property type="match status" value="1"/>
</dbReference>
<comment type="caution">
    <text evidence="9">The sequence shown here is derived from an EMBL/GenBank/DDBJ whole genome shotgun (WGS) entry which is preliminary data.</text>
</comment>
<dbReference type="Gene3D" id="3.40.50.1820">
    <property type="entry name" value="alpha/beta hydrolase"/>
    <property type="match status" value="1"/>
</dbReference>
<dbReference type="InterPro" id="IPR002470">
    <property type="entry name" value="Peptidase_S9A"/>
</dbReference>
<feature type="domain" description="Peptidase S9 prolyl oligopeptidase catalytic" evidence="7">
    <location>
        <begin position="460"/>
        <end position="671"/>
    </location>
</feature>
<dbReference type="GO" id="GO:0070012">
    <property type="term" value="F:oligopeptidase activity"/>
    <property type="evidence" value="ECO:0007669"/>
    <property type="project" value="TreeGrafter"/>
</dbReference>
<evidence type="ECO:0000256" key="3">
    <source>
        <dbReference type="ARBA" id="ARBA00011897"/>
    </source>
</evidence>
<gene>
    <name evidence="9" type="ORF">OEV98_08290</name>
</gene>
<organism evidence="9 10">
    <name type="scientific">Perspicuibacillus lycopersici</name>
    <dbReference type="NCBI Taxonomy" id="1325689"/>
    <lineage>
        <taxon>Bacteria</taxon>
        <taxon>Bacillati</taxon>
        <taxon>Bacillota</taxon>
        <taxon>Bacilli</taxon>
        <taxon>Bacillales</taxon>
        <taxon>Bacillaceae</taxon>
        <taxon>Perspicuibacillus</taxon>
    </lineage>
</organism>
<evidence type="ECO:0000256" key="5">
    <source>
        <dbReference type="ARBA" id="ARBA00022801"/>
    </source>
</evidence>
<evidence type="ECO:0000256" key="1">
    <source>
        <dbReference type="ARBA" id="ARBA00001070"/>
    </source>
</evidence>
<dbReference type="InterPro" id="IPR002471">
    <property type="entry name" value="Pept_S9_AS"/>
</dbReference>
<accession>A0AAE3LN40</accession>
<dbReference type="SUPFAM" id="SSF53474">
    <property type="entry name" value="alpha/beta-Hydrolases"/>
    <property type="match status" value="1"/>
</dbReference>
<dbReference type="Proteomes" id="UP001209318">
    <property type="component" value="Unassembled WGS sequence"/>
</dbReference>
<comment type="catalytic activity">
    <reaction evidence="1">
        <text>Hydrolysis of Pro-|-Xaa &gt;&gt; Ala-|-Xaa in oligopeptides.</text>
        <dbReference type="EC" id="3.4.21.26"/>
    </reaction>
</comment>
<dbReference type="EC" id="3.4.21.26" evidence="3"/>
<dbReference type="GO" id="GO:0006508">
    <property type="term" value="P:proteolysis"/>
    <property type="evidence" value="ECO:0007669"/>
    <property type="project" value="UniProtKB-KW"/>
</dbReference>
<dbReference type="AlphaFoldDB" id="A0AAE3LN40"/>
<evidence type="ECO:0000259" key="7">
    <source>
        <dbReference type="Pfam" id="PF00326"/>
    </source>
</evidence>
<sequence length="672" mass="76569">MKIIHKSNIVEDFHGTKVADPYRWLEDATSKETIAWSEEQNRKSAEYFSHSPNAEEDRKRLTDLWDYPKHFVPKKVKNILFYQKNDGLQNQAILYQFVDGEESIVLDPNLLSDDGTVALSNYSISKHANYMAYAVSVHGSDWQNILVKDLTTKKDLEDKIEWVKFTSIAWLPDESGFYYSKLPEPGTVAPEDESKYNKVYFHKLNTPQSEDQLVFAHPTNKELMFYPFISDDENYLCLNVHLGTATENAFYVKKLADNSPFVYLLDELDASYEYVTNEGELFYFQTNLQAPNGRIVSLNIEQTELAFQEVVPEQNNLLDGIKYIAGKFVIAYLQDAHHQLHLYGIDGEYLREIKLPVIGSLTNITGNVTDSEIYFGLTSFLTPTVVYHYEVEKDELSVFAQSELNFDPSLYETRQVFYPSKDGTKVPMFITCKKDIVLNGENPVILYGYGGFNINMTPAFSPAYLRWLEKGGVYAVANLRGGTEYGEEWHRGGMLENKQNVFDDFSSAGEWLIDNNYTRKGKLSIMGGSNGGLLVAASMVQRPDLFGAVICRVPVIDMLRYHKFTVGRYWIPEYGDPSIPEHFQFLYAYSPLHNIKEGVLYPPVLIATAESDDRVVPAHAKKFAATLLEKANPNSKVLLRLESKAGHGHGKPTSKIIDEWVDFFAFLDKELC</sequence>
<dbReference type="Pfam" id="PF02897">
    <property type="entry name" value="Peptidase_S9_N"/>
    <property type="match status" value="1"/>
</dbReference>
<proteinExistence type="inferred from homology"/>
<evidence type="ECO:0000259" key="8">
    <source>
        <dbReference type="Pfam" id="PF02897"/>
    </source>
</evidence>
<dbReference type="RefSeq" id="WP_263072796.1">
    <property type="nucleotide sequence ID" value="NZ_JAOUSF010000003.1"/>
</dbReference>
<keyword evidence="4" id="KW-0645">Protease</keyword>
<dbReference type="InterPro" id="IPR001375">
    <property type="entry name" value="Peptidase_S9_cat"/>
</dbReference>
<reference evidence="9" key="1">
    <citation type="submission" date="2022-10" db="EMBL/GenBank/DDBJ databases">
        <title>Description of Fervidibacillus gen. nov. in the family Fervidibacillaceae fam. nov. with two species, Fervidibacillus albus sp. nov., and Fervidibacillus halotolerans sp. nov., isolated from tidal flat sediments.</title>
        <authorList>
            <person name="Kwon K.K."/>
            <person name="Yang S.-H."/>
        </authorList>
    </citation>
    <scope>NUCLEOTIDE SEQUENCE</scope>
    <source>
        <strain evidence="9">JCM 19140</strain>
    </source>
</reference>
<dbReference type="GO" id="GO:0004252">
    <property type="term" value="F:serine-type endopeptidase activity"/>
    <property type="evidence" value="ECO:0007669"/>
    <property type="project" value="UniProtKB-EC"/>
</dbReference>
<dbReference type="FunFam" id="3.40.50.1820:FF:000005">
    <property type="entry name" value="Prolyl endopeptidase"/>
    <property type="match status" value="1"/>
</dbReference>
<evidence type="ECO:0000313" key="9">
    <source>
        <dbReference type="EMBL" id="MCU9613556.1"/>
    </source>
</evidence>
<dbReference type="InterPro" id="IPR029058">
    <property type="entry name" value="AB_hydrolase_fold"/>
</dbReference>